<dbReference type="Proteomes" id="UP001164743">
    <property type="component" value="Chromosome 9A"/>
</dbReference>
<dbReference type="GeneID" id="77813297"/>
<sequence>MENTVNPHNPRESRQRYQRTHEIEALATLIDGWLEKYSLEPEHVLPANNDRSLKIEDMAGKAEILEKLESDLLPSIKNHLTSLLTSLELIIPRGMTEPNVGPTQLILTDLDRVIESTLSCTAALTLQSPLPDEEHDYGLQNLKIFRSSHLQKQIKILVGSVIARGLFIHLLLFLQFCAVATIIWEDAPIWRKGMFVRDKVHSVIADALKTIDITIDWYRQSDWDMVQGAWNLASGSSDTVLQELAGLTTPAIQSAPEADPNDNTNINARNDVSRDSLVQLQAANAAMPLVKLARILAKKTSKSIAKKRRAGALDVELNSVTMKELNEATELIYMSLEDLSSLLPLLTRTAEAMRIHRQNEIRSLIADLREAMGTTLTILESRLVPFMAKILGDSNELRLETSFPILKQSWEKASDRLMEISLSFEVDQAAI</sequence>
<keyword evidence="1" id="KW-0472">Membrane</keyword>
<evidence type="ECO:0000256" key="1">
    <source>
        <dbReference type="SAM" id="Phobius"/>
    </source>
</evidence>
<proteinExistence type="predicted"/>
<reference evidence="2" key="1">
    <citation type="submission" date="2022-10" db="EMBL/GenBank/DDBJ databases">
        <title>Puccinia triticina Genome sequencing and assembly.</title>
        <authorList>
            <person name="Li C."/>
        </authorList>
    </citation>
    <scope>NUCLEOTIDE SEQUENCE</scope>
    <source>
        <strain evidence="2">Pt15</strain>
    </source>
</reference>
<dbReference type="PANTHER" id="PTHR33069">
    <property type="entry name" value="CHROMOSOME 7, WHOLE GENOME SHOTGUN SEQUENCE-RELATED"/>
    <property type="match status" value="1"/>
</dbReference>
<gene>
    <name evidence="2" type="ORF">PtA15_9A216</name>
</gene>
<dbReference type="PANTHER" id="PTHR33069:SF3">
    <property type="entry name" value="DYNEIN HEAVY CHAIN TAIL DOMAIN-CONTAINING PROTEIN"/>
    <property type="match status" value="1"/>
</dbReference>
<accession>A0ABY7CVH2</accession>
<dbReference type="EMBL" id="CP110429">
    <property type="protein sequence ID" value="WAQ88091.1"/>
    <property type="molecule type" value="Genomic_DNA"/>
</dbReference>
<name>A0ABY7CVH2_9BASI</name>
<dbReference type="RefSeq" id="XP_053023646.1">
    <property type="nucleotide sequence ID" value="XM_053172402.1"/>
</dbReference>
<keyword evidence="3" id="KW-1185">Reference proteome</keyword>
<keyword evidence="1" id="KW-1133">Transmembrane helix</keyword>
<evidence type="ECO:0000313" key="2">
    <source>
        <dbReference type="EMBL" id="WAQ88091.1"/>
    </source>
</evidence>
<keyword evidence="1" id="KW-0812">Transmembrane</keyword>
<organism evidence="2 3">
    <name type="scientific">Puccinia triticina</name>
    <dbReference type="NCBI Taxonomy" id="208348"/>
    <lineage>
        <taxon>Eukaryota</taxon>
        <taxon>Fungi</taxon>
        <taxon>Dikarya</taxon>
        <taxon>Basidiomycota</taxon>
        <taxon>Pucciniomycotina</taxon>
        <taxon>Pucciniomycetes</taxon>
        <taxon>Pucciniales</taxon>
        <taxon>Pucciniaceae</taxon>
        <taxon>Puccinia</taxon>
    </lineage>
</organism>
<evidence type="ECO:0000313" key="3">
    <source>
        <dbReference type="Proteomes" id="UP001164743"/>
    </source>
</evidence>
<feature type="transmembrane region" description="Helical" evidence="1">
    <location>
        <begin position="156"/>
        <end position="184"/>
    </location>
</feature>
<protein>
    <submittedName>
        <fullName evidence="2">Uncharacterized protein</fullName>
    </submittedName>
</protein>